<comment type="caution">
    <text evidence="2">The sequence shown here is derived from an EMBL/GenBank/DDBJ whole genome shotgun (WGS) entry which is preliminary data.</text>
</comment>
<sequence length="201" mass="23170">MERFLRKYDKECMKMMLLKHEETFRQQVGFQHPIELHRLYRVQKLLMRDTKIKQSFADCTQYHVGGGKDAADSCVPSSSHRERRRRRRRVLNLELPADEYIERAEEDAMLEGEQEGDIELTLATGSSSWRKREETSLTSDSVASVSSSSTESGGLKLSGHGWELQQQVGDVNISYELGGGLREDRLQHPSWHLQCLSLRMT</sequence>
<protein>
    <submittedName>
        <fullName evidence="2">Uncharacterized protein</fullName>
    </submittedName>
</protein>
<name>A0A426ZLS8_ENSVE</name>
<dbReference type="Proteomes" id="UP000287651">
    <property type="component" value="Unassembled WGS sequence"/>
</dbReference>
<evidence type="ECO:0000256" key="1">
    <source>
        <dbReference type="SAM" id="MobiDB-lite"/>
    </source>
</evidence>
<feature type="region of interest" description="Disordered" evidence="1">
    <location>
        <begin position="122"/>
        <end position="155"/>
    </location>
</feature>
<dbReference type="EMBL" id="AMZH03005996">
    <property type="protein sequence ID" value="RRT64949.1"/>
    <property type="molecule type" value="Genomic_DNA"/>
</dbReference>
<dbReference type="PANTHER" id="PTHR33167">
    <property type="entry name" value="TRANSCRIPTION FACTOR, PUTATIVE (DUF863)-RELATED"/>
    <property type="match status" value="1"/>
</dbReference>
<dbReference type="AlphaFoldDB" id="A0A426ZLS8"/>
<reference evidence="2 3" key="1">
    <citation type="journal article" date="2014" name="Agronomy (Basel)">
        <title>A Draft Genome Sequence for Ensete ventricosum, the Drought-Tolerant Tree Against Hunger.</title>
        <authorList>
            <person name="Harrison J."/>
            <person name="Moore K.A."/>
            <person name="Paszkiewicz K."/>
            <person name="Jones T."/>
            <person name="Grant M."/>
            <person name="Ambacheew D."/>
            <person name="Muzemil S."/>
            <person name="Studholme D.J."/>
        </authorList>
    </citation>
    <scope>NUCLEOTIDE SEQUENCE [LARGE SCALE GENOMIC DNA]</scope>
</reference>
<gene>
    <name evidence="2" type="ORF">B296_00027832</name>
</gene>
<dbReference type="PANTHER" id="PTHR33167:SF26">
    <property type="entry name" value="EXPRESSED PROTEIN"/>
    <property type="match status" value="1"/>
</dbReference>
<feature type="compositionally biased region" description="Low complexity" evidence="1">
    <location>
        <begin position="136"/>
        <end position="155"/>
    </location>
</feature>
<proteinExistence type="predicted"/>
<evidence type="ECO:0000313" key="2">
    <source>
        <dbReference type="EMBL" id="RRT64949.1"/>
    </source>
</evidence>
<organism evidence="2 3">
    <name type="scientific">Ensete ventricosum</name>
    <name type="common">Abyssinian banana</name>
    <name type="synonym">Musa ensete</name>
    <dbReference type="NCBI Taxonomy" id="4639"/>
    <lineage>
        <taxon>Eukaryota</taxon>
        <taxon>Viridiplantae</taxon>
        <taxon>Streptophyta</taxon>
        <taxon>Embryophyta</taxon>
        <taxon>Tracheophyta</taxon>
        <taxon>Spermatophyta</taxon>
        <taxon>Magnoliopsida</taxon>
        <taxon>Liliopsida</taxon>
        <taxon>Zingiberales</taxon>
        <taxon>Musaceae</taxon>
        <taxon>Ensete</taxon>
    </lineage>
</organism>
<accession>A0A426ZLS8</accession>
<evidence type="ECO:0000313" key="3">
    <source>
        <dbReference type="Proteomes" id="UP000287651"/>
    </source>
</evidence>